<evidence type="ECO:0000313" key="2">
    <source>
        <dbReference type="EMBL" id="QHU04347.1"/>
    </source>
</evidence>
<proteinExistence type="predicted"/>
<protein>
    <submittedName>
        <fullName evidence="2">Uncharacterized protein</fullName>
    </submittedName>
</protein>
<accession>A0A6C0JIT8</accession>
<name>A0A6C0JIT8_9ZZZZ</name>
<feature type="region of interest" description="Disordered" evidence="1">
    <location>
        <begin position="99"/>
        <end position="132"/>
    </location>
</feature>
<dbReference type="EMBL" id="MN740396">
    <property type="protein sequence ID" value="QHU04347.1"/>
    <property type="molecule type" value="Genomic_DNA"/>
</dbReference>
<sequence>MEKWDDYKKKITLEQELTAKELFENQNIFDFRACGIVYMGNEFTGFYKIEQNGEKYKLSFFNSSGGLSPCKEGNIENNCLMLNPDDKIELRCRELYEDRKGGRRKRRTRRRKSHKRNSYKRKSHKRRGSRRR</sequence>
<organism evidence="2">
    <name type="scientific">viral metagenome</name>
    <dbReference type="NCBI Taxonomy" id="1070528"/>
    <lineage>
        <taxon>unclassified sequences</taxon>
        <taxon>metagenomes</taxon>
        <taxon>organismal metagenomes</taxon>
    </lineage>
</organism>
<reference evidence="2" key="1">
    <citation type="journal article" date="2020" name="Nature">
        <title>Giant virus diversity and host interactions through global metagenomics.</title>
        <authorList>
            <person name="Schulz F."/>
            <person name="Roux S."/>
            <person name="Paez-Espino D."/>
            <person name="Jungbluth S."/>
            <person name="Walsh D.A."/>
            <person name="Denef V.J."/>
            <person name="McMahon K.D."/>
            <person name="Konstantinidis K.T."/>
            <person name="Eloe-Fadrosh E.A."/>
            <person name="Kyrpides N.C."/>
            <person name="Woyke T."/>
        </authorList>
    </citation>
    <scope>NUCLEOTIDE SEQUENCE</scope>
    <source>
        <strain evidence="2">GVMAG-M-3300027708-39</strain>
    </source>
</reference>
<dbReference type="AlphaFoldDB" id="A0A6C0JIT8"/>
<feature type="compositionally biased region" description="Basic residues" evidence="1">
    <location>
        <begin position="101"/>
        <end position="132"/>
    </location>
</feature>
<evidence type="ECO:0000256" key="1">
    <source>
        <dbReference type="SAM" id="MobiDB-lite"/>
    </source>
</evidence>